<dbReference type="PANTHER" id="PTHR16470">
    <property type="entry name" value="UBIQUITIN DOMAIN-CONTAINING PROTEIN UBFD1"/>
    <property type="match status" value="1"/>
</dbReference>
<sequence>MECVGSDHGDAHEEPDKSGDLSAKCEIDASKEVIDFKVVYNKNKYDVSFAVDKTIGELKVHLEDIIGVPHAMQKVMIKGLAKDERTLRDLGVVKGAKVMVVGSKLDDVLAVSTPSKQDFLDEKASSTTKEPFCKQKQHKKVIDIGIPEDVMPGIKNAKDSLPPFPLSGMLNKSGGKVRLTFKMEQDQIWIGTKERTDKIPMNTIKSVVSEPIEGHEEYHIMGIQLGPTEASRYWVYWVPAQYIDAIKDAILGKWQYF</sequence>
<dbReference type="Pfam" id="PF00240">
    <property type="entry name" value="ubiquitin"/>
    <property type="match status" value="1"/>
</dbReference>
<dbReference type="EMBL" id="JAZDUA010000030">
    <property type="protein sequence ID" value="KAK7872093.1"/>
    <property type="molecule type" value="Genomic_DNA"/>
</dbReference>
<dbReference type="SUPFAM" id="SSF54236">
    <property type="entry name" value="Ubiquitin-like"/>
    <property type="match status" value="1"/>
</dbReference>
<dbReference type="InterPro" id="IPR057455">
    <property type="entry name" value="UBFD1_C"/>
</dbReference>
<proteinExistence type="predicted"/>
<feature type="region of interest" description="Disordered" evidence="1">
    <location>
        <begin position="1"/>
        <end position="21"/>
    </location>
</feature>
<reference evidence="3 4" key="1">
    <citation type="submission" date="2024-03" db="EMBL/GenBank/DDBJ databases">
        <title>The genome assembly and annotation of the cricket Gryllus longicercus Weissman &amp; Gray.</title>
        <authorList>
            <person name="Szrajer S."/>
            <person name="Gray D."/>
            <person name="Ylla G."/>
        </authorList>
    </citation>
    <scope>NUCLEOTIDE SEQUENCE [LARGE SCALE GENOMIC DNA]</scope>
    <source>
        <strain evidence="3">DAG 2021-001</strain>
        <tissue evidence="3">Whole body minus gut</tissue>
    </source>
</reference>
<feature type="domain" description="Ubiquitin-like" evidence="2">
    <location>
        <begin position="34"/>
        <end position="107"/>
    </location>
</feature>
<accession>A0AAN9VXD5</accession>
<comment type="caution">
    <text evidence="3">The sequence shown here is derived from an EMBL/GenBank/DDBJ whole genome shotgun (WGS) entry which is preliminary data.</text>
</comment>
<evidence type="ECO:0000313" key="3">
    <source>
        <dbReference type="EMBL" id="KAK7872093.1"/>
    </source>
</evidence>
<dbReference type="PANTHER" id="PTHR16470:SF0">
    <property type="entry name" value="UBIQUITIN DOMAIN-CONTAINING PROTEIN UBFD1"/>
    <property type="match status" value="1"/>
</dbReference>
<dbReference type="Pfam" id="PF25343">
    <property type="entry name" value="PH_UBFD1_C"/>
    <property type="match status" value="1"/>
</dbReference>
<dbReference type="InterPro" id="IPR029071">
    <property type="entry name" value="Ubiquitin-like_domsf"/>
</dbReference>
<dbReference type="CDD" id="cd17047">
    <property type="entry name" value="Ubl_UBFD1"/>
    <property type="match status" value="1"/>
</dbReference>
<dbReference type="PROSITE" id="PS00299">
    <property type="entry name" value="UBIQUITIN_1"/>
    <property type="match status" value="1"/>
</dbReference>
<dbReference type="PROSITE" id="PS50053">
    <property type="entry name" value="UBIQUITIN_2"/>
    <property type="match status" value="1"/>
</dbReference>
<dbReference type="SMART" id="SM00213">
    <property type="entry name" value="UBQ"/>
    <property type="match status" value="1"/>
</dbReference>
<dbReference type="GO" id="GO:0045296">
    <property type="term" value="F:cadherin binding"/>
    <property type="evidence" value="ECO:0007669"/>
    <property type="project" value="TreeGrafter"/>
</dbReference>
<keyword evidence="4" id="KW-1185">Reference proteome</keyword>
<organism evidence="3 4">
    <name type="scientific">Gryllus longicercus</name>
    <dbReference type="NCBI Taxonomy" id="2509291"/>
    <lineage>
        <taxon>Eukaryota</taxon>
        <taxon>Metazoa</taxon>
        <taxon>Ecdysozoa</taxon>
        <taxon>Arthropoda</taxon>
        <taxon>Hexapoda</taxon>
        <taxon>Insecta</taxon>
        <taxon>Pterygota</taxon>
        <taxon>Neoptera</taxon>
        <taxon>Polyneoptera</taxon>
        <taxon>Orthoptera</taxon>
        <taxon>Ensifera</taxon>
        <taxon>Gryllidea</taxon>
        <taxon>Grylloidea</taxon>
        <taxon>Gryllidae</taxon>
        <taxon>Gryllinae</taxon>
        <taxon>Gryllus</taxon>
    </lineage>
</organism>
<gene>
    <name evidence="3" type="ORF">R5R35_004575</name>
</gene>
<dbReference type="AlphaFoldDB" id="A0AAN9VXD5"/>
<dbReference type="GO" id="GO:0003723">
    <property type="term" value="F:RNA binding"/>
    <property type="evidence" value="ECO:0007669"/>
    <property type="project" value="TreeGrafter"/>
</dbReference>
<protein>
    <recommendedName>
        <fullName evidence="2">Ubiquitin-like domain-containing protein</fullName>
    </recommendedName>
</protein>
<evidence type="ECO:0000259" key="2">
    <source>
        <dbReference type="PROSITE" id="PS50053"/>
    </source>
</evidence>
<dbReference type="Gene3D" id="3.10.20.90">
    <property type="entry name" value="Phosphatidylinositol 3-kinase Catalytic Subunit, Chain A, domain 1"/>
    <property type="match status" value="1"/>
</dbReference>
<evidence type="ECO:0000256" key="1">
    <source>
        <dbReference type="SAM" id="MobiDB-lite"/>
    </source>
</evidence>
<dbReference type="Proteomes" id="UP001378592">
    <property type="component" value="Unassembled WGS sequence"/>
</dbReference>
<name>A0AAN9VXD5_9ORTH</name>
<dbReference type="InterPro" id="IPR000626">
    <property type="entry name" value="Ubiquitin-like_dom"/>
</dbReference>
<dbReference type="InterPro" id="IPR019954">
    <property type="entry name" value="Ubiquitin_CS"/>
</dbReference>
<evidence type="ECO:0000313" key="4">
    <source>
        <dbReference type="Proteomes" id="UP001378592"/>
    </source>
</evidence>
<dbReference type="InterPro" id="IPR039120">
    <property type="entry name" value="UBFD1"/>
</dbReference>